<dbReference type="GO" id="GO:0032436">
    <property type="term" value="P:positive regulation of proteasomal ubiquitin-dependent protein catabolic process"/>
    <property type="evidence" value="ECO:0007669"/>
    <property type="project" value="TreeGrafter"/>
</dbReference>
<comment type="caution">
    <text evidence="2">The sequence shown here is derived from an EMBL/GenBank/DDBJ whole genome shotgun (WGS) entry which is preliminary data.</text>
</comment>
<reference evidence="2 3" key="1">
    <citation type="submission" date="2020-10" db="EMBL/GenBank/DDBJ databases">
        <title>The Coptis chinensis genome and diversification of protoberbering-type alkaloids.</title>
        <authorList>
            <person name="Wang B."/>
            <person name="Shu S."/>
            <person name="Song C."/>
            <person name="Liu Y."/>
        </authorList>
    </citation>
    <scope>NUCLEOTIDE SEQUENCE [LARGE SCALE GENOMIC DNA]</scope>
    <source>
        <strain evidence="2">HL-2020</strain>
        <tissue evidence="2">Leaf</tissue>
    </source>
</reference>
<sequence>MEEVAGKKVVVGGINLIGEDTLEEILSRLPASSFASATCVNRSWSHLCNRILTKPKLVSALSLNPNLNVAVSEVVEKVLAQPIRPHFAIASIGSKFSLPATRKLIASRLGTGIPIIVSEAYGIIGKDVLTGHHKEVNWLETDVDETGKNCAGIVLTVGFLPGLKVCSIPLMKTVEGPSQQSTIDKFVTDIKDYTASVSDCNSPVGIILFADRNADMGAVLEKMDCAMSKETIIIGDESNCFLWNDGEGFKEDAIALVFATDRDKPGGIGEVHFSLALSTGVSPVGPVYKAASVRVVKDEEGICYTWLTARRKGSLEKLDGQVILEEIDDMYLRLIELVKGLTVTRNMESFSHHLQNF</sequence>
<name>A0A835IJ59_9MAGN</name>
<proteinExistence type="predicted"/>
<evidence type="ECO:0000313" key="3">
    <source>
        <dbReference type="Proteomes" id="UP000631114"/>
    </source>
</evidence>
<organism evidence="2 3">
    <name type="scientific">Coptis chinensis</name>
    <dbReference type="NCBI Taxonomy" id="261450"/>
    <lineage>
        <taxon>Eukaryota</taxon>
        <taxon>Viridiplantae</taxon>
        <taxon>Streptophyta</taxon>
        <taxon>Embryophyta</taxon>
        <taxon>Tracheophyta</taxon>
        <taxon>Spermatophyta</taxon>
        <taxon>Magnoliopsida</taxon>
        <taxon>Ranunculales</taxon>
        <taxon>Ranunculaceae</taxon>
        <taxon>Coptidoideae</taxon>
        <taxon>Coptis</taxon>
    </lineage>
</organism>
<dbReference type="AlphaFoldDB" id="A0A835IJ59"/>
<accession>A0A835IJ59</accession>
<dbReference type="OrthoDB" id="509497at2759"/>
<feature type="domain" description="F-box" evidence="1">
    <location>
        <begin position="19"/>
        <end position="50"/>
    </location>
</feature>
<gene>
    <name evidence="2" type="ORF">IFM89_000552</name>
</gene>
<evidence type="ECO:0000313" key="2">
    <source>
        <dbReference type="EMBL" id="KAF9618149.1"/>
    </source>
</evidence>
<dbReference type="GO" id="GO:0000209">
    <property type="term" value="P:protein polyubiquitination"/>
    <property type="evidence" value="ECO:0007669"/>
    <property type="project" value="TreeGrafter"/>
</dbReference>
<evidence type="ECO:0000259" key="1">
    <source>
        <dbReference type="Pfam" id="PF00646"/>
    </source>
</evidence>
<dbReference type="PANTHER" id="PTHR14939">
    <property type="entry name" value="F-BOX ONLY PROTEIN 22"/>
    <property type="match status" value="1"/>
</dbReference>
<dbReference type="SUPFAM" id="SSF81383">
    <property type="entry name" value="F-box domain"/>
    <property type="match status" value="1"/>
</dbReference>
<dbReference type="InterPro" id="IPR036047">
    <property type="entry name" value="F-box-like_dom_sf"/>
</dbReference>
<dbReference type="InterPro" id="IPR001810">
    <property type="entry name" value="F-box_dom"/>
</dbReference>
<dbReference type="PANTHER" id="PTHR14939:SF5">
    <property type="entry name" value="F-BOX ONLY PROTEIN 22"/>
    <property type="match status" value="1"/>
</dbReference>
<dbReference type="EMBL" id="JADFTS010000002">
    <property type="protein sequence ID" value="KAF9618149.1"/>
    <property type="molecule type" value="Genomic_DNA"/>
</dbReference>
<keyword evidence="3" id="KW-1185">Reference proteome</keyword>
<dbReference type="Proteomes" id="UP000631114">
    <property type="component" value="Unassembled WGS sequence"/>
</dbReference>
<dbReference type="Pfam" id="PF00646">
    <property type="entry name" value="F-box"/>
    <property type="match status" value="1"/>
</dbReference>
<protein>
    <recommendedName>
        <fullName evidence="1">F-box domain-containing protein</fullName>
    </recommendedName>
</protein>